<keyword evidence="3" id="KW-1185">Reference proteome</keyword>
<protein>
    <submittedName>
        <fullName evidence="2">Uncharacterized protein</fullName>
    </submittedName>
</protein>
<dbReference type="EMBL" id="DS995708">
    <property type="protein sequence ID" value="EEQ35625.1"/>
    <property type="molecule type" value="Genomic_DNA"/>
</dbReference>
<keyword evidence="1" id="KW-1133">Transmembrane helix</keyword>
<dbReference type="VEuPathDB" id="FungiDB:MCYG_08444"/>
<feature type="transmembrane region" description="Helical" evidence="1">
    <location>
        <begin position="391"/>
        <end position="409"/>
    </location>
</feature>
<proteinExistence type="predicted"/>
<keyword evidence="1" id="KW-0472">Membrane</keyword>
<name>C5G0H2_ARTOC</name>
<reference evidence="3" key="1">
    <citation type="journal article" date="2012" name="MBio">
        <title>Comparative genome analysis of Trichophyton rubrum and related dermatophytes reveals candidate genes involved in infection.</title>
        <authorList>
            <person name="Martinez D.A."/>
            <person name="Oliver B.G."/>
            <person name="Graeser Y."/>
            <person name="Goldberg J.M."/>
            <person name="Li W."/>
            <person name="Martinez-Rossi N.M."/>
            <person name="Monod M."/>
            <person name="Shelest E."/>
            <person name="Barton R.C."/>
            <person name="Birch E."/>
            <person name="Brakhage A.A."/>
            <person name="Chen Z."/>
            <person name="Gurr S.J."/>
            <person name="Heiman D."/>
            <person name="Heitman J."/>
            <person name="Kosti I."/>
            <person name="Rossi A."/>
            <person name="Saif S."/>
            <person name="Samalova M."/>
            <person name="Saunders C.W."/>
            <person name="Shea T."/>
            <person name="Summerbell R.C."/>
            <person name="Xu J."/>
            <person name="Young S."/>
            <person name="Zeng Q."/>
            <person name="Birren B.W."/>
            <person name="Cuomo C.A."/>
            <person name="White T.C."/>
        </authorList>
    </citation>
    <scope>NUCLEOTIDE SEQUENCE [LARGE SCALE GENOMIC DNA]</scope>
    <source>
        <strain evidence="3">ATCC MYA-4605 / CBS 113480</strain>
    </source>
</reference>
<dbReference type="AlphaFoldDB" id="C5G0H2"/>
<dbReference type="RefSeq" id="XP_002843361.1">
    <property type="nucleotide sequence ID" value="XM_002843315.1"/>
</dbReference>
<dbReference type="Proteomes" id="UP000002035">
    <property type="component" value="Unassembled WGS sequence"/>
</dbReference>
<evidence type="ECO:0000313" key="2">
    <source>
        <dbReference type="EMBL" id="EEQ35625.1"/>
    </source>
</evidence>
<dbReference type="GeneID" id="9227665"/>
<dbReference type="OrthoDB" id="4525776at2759"/>
<evidence type="ECO:0000313" key="3">
    <source>
        <dbReference type="Proteomes" id="UP000002035"/>
    </source>
</evidence>
<sequence length="438" mass="50532">MPILVLVTIYGAVFPSSETAAGGNYNLHFLSAHFRRELVPDRRLFNASTLNYPIPPYSLRPLTAMSFYLPQAGFLWSDELVWSEIYGVYSTLSVYEKDIKDSQRQDDGREPPPYRLFLRDKFNRRYPWSFKPAGLNNSNAHLHPAITDGFLRENEVVFIQSGINNRYLGVQRGVQSVIDQELGVEFERAKDEFVRHRVGAFAEGTEDSIWILQYDPFSDNGFRLYNPAHRCHLASSFRTFPDYDGDRNNSTIMMQLDLELEVTCTSDANDSASRMYILEGMTSIQQTPTGRGTMHDHLRTSTDAVTYFYYRGLSILQATYSLARFRALYAKTQDTTPPLLEFIRPTVTRVDDPAEYFCVFFVALYFLLCVYQRRQPHCTPKDGRNNHLPMLSLTDINYISGVAFILIRLMWTRLLSKQMEYAPRLPVLISAILLLRLF</sequence>
<accession>C5G0H2</accession>
<evidence type="ECO:0000256" key="1">
    <source>
        <dbReference type="SAM" id="Phobius"/>
    </source>
</evidence>
<feature type="transmembrane region" description="Helical" evidence="1">
    <location>
        <begin position="354"/>
        <end position="371"/>
    </location>
</feature>
<dbReference type="eggNOG" id="ENOG502SSCZ">
    <property type="taxonomic scope" value="Eukaryota"/>
</dbReference>
<keyword evidence="1" id="KW-0812">Transmembrane</keyword>
<gene>
    <name evidence="2" type="ORF">MCYG_08444</name>
</gene>
<organism evidence="2 3">
    <name type="scientific">Arthroderma otae (strain ATCC MYA-4605 / CBS 113480)</name>
    <name type="common">Microsporum canis</name>
    <dbReference type="NCBI Taxonomy" id="554155"/>
    <lineage>
        <taxon>Eukaryota</taxon>
        <taxon>Fungi</taxon>
        <taxon>Dikarya</taxon>
        <taxon>Ascomycota</taxon>
        <taxon>Pezizomycotina</taxon>
        <taxon>Eurotiomycetes</taxon>
        <taxon>Eurotiomycetidae</taxon>
        <taxon>Onygenales</taxon>
        <taxon>Arthrodermataceae</taxon>
        <taxon>Microsporum</taxon>
    </lineage>
</organism>
<dbReference type="HOGENOM" id="CLU_625520_0_0_1"/>